<reference evidence="11" key="1">
    <citation type="submission" date="2021-02" db="EMBL/GenBank/DDBJ databases">
        <authorList>
            <person name="Nowell W R."/>
        </authorList>
    </citation>
    <scope>NUCLEOTIDE SEQUENCE</scope>
    <source>
        <strain evidence="11">Ploen Becks lab</strain>
    </source>
</reference>
<dbReference type="Proteomes" id="UP000663879">
    <property type="component" value="Unassembled WGS sequence"/>
</dbReference>
<dbReference type="HAMAP" id="MF_03025">
    <property type="entry name" value="Katanin_p60_AL2"/>
    <property type="match status" value="1"/>
</dbReference>
<proteinExistence type="inferred from homology"/>
<dbReference type="Gene3D" id="1.10.8.60">
    <property type="match status" value="1"/>
</dbReference>
<dbReference type="PANTHER" id="PTHR23074:SF78">
    <property type="entry name" value="KATANIN P60 ATPASE-CONTAINING SUBUNIT A-LIKE 2"/>
    <property type="match status" value="1"/>
</dbReference>
<evidence type="ECO:0000256" key="7">
    <source>
        <dbReference type="ARBA" id="ARBA00023235"/>
    </source>
</evidence>
<organism evidence="11 12">
    <name type="scientific">Brachionus calyciflorus</name>
    <dbReference type="NCBI Taxonomy" id="104777"/>
    <lineage>
        <taxon>Eukaryota</taxon>
        <taxon>Metazoa</taxon>
        <taxon>Spiralia</taxon>
        <taxon>Gnathifera</taxon>
        <taxon>Rotifera</taxon>
        <taxon>Eurotatoria</taxon>
        <taxon>Monogononta</taxon>
        <taxon>Pseudotrocha</taxon>
        <taxon>Ploima</taxon>
        <taxon>Brachionidae</taxon>
        <taxon>Brachionus</taxon>
    </lineage>
</organism>
<keyword evidence="5 8" id="KW-0067">ATP-binding</keyword>
<dbReference type="AlphaFoldDB" id="A0A813M508"/>
<comment type="function">
    <text evidence="8">Severs microtubules in vitro in an ATP-dependent manner. This activity may promote rapid reorganization of cellular microtubule arrays.</text>
</comment>
<dbReference type="Pfam" id="PF00004">
    <property type="entry name" value="AAA"/>
    <property type="match status" value="1"/>
</dbReference>
<feature type="domain" description="AAA+ ATPase" evidence="10">
    <location>
        <begin position="332"/>
        <end position="471"/>
    </location>
</feature>
<dbReference type="GO" id="GO:0008017">
    <property type="term" value="F:microtubule binding"/>
    <property type="evidence" value="ECO:0007669"/>
    <property type="project" value="UniProtKB-UniRule"/>
</dbReference>
<evidence type="ECO:0000256" key="1">
    <source>
        <dbReference type="ARBA" id="ARBA00004647"/>
    </source>
</evidence>
<protein>
    <recommendedName>
        <fullName evidence="8">Katanin p60 ATPase-containing subunit A-like 2</fullName>
        <shortName evidence="8">Katanin p60 subunit A-like 2</shortName>
        <ecNumber evidence="8">5.6.1.1</ecNumber>
    </recommendedName>
    <alternativeName>
        <fullName evidence="8">p60 katanin-like 2</fullName>
    </alternativeName>
</protein>
<dbReference type="InterPro" id="IPR006594">
    <property type="entry name" value="LisH"/>
</dbReference>
<feature type="binding site" evidence="8">
    <location>
        <begin position="340"/>
        <end position="347"/>
    </location>
    <ligand>
        <name>ATP</name>
        <dbReference type="ChEBI" id="CHEBI:30616"/>
    </ligand>
</feature>
<evidence type="ECO:0000256" key="9">
    <source>
        <dbReference type="SAM" id="MobiDB-lite"/>
    </source>
</evidence>
<evidence type="ECO:0000256" key="4">
    <source>
        <dbReference type="ARBA" id="ARBA00022741"/>
    </source>
</evidence>
<dbReference type="InterPro" id="IPR041569">
    <property type="entry name" value="AAA_lid_3"/>
</dbReference>
<keyword evidence="6 8" id="KW-0206">Cytoskeleton</keyword>
<dbReference type="EC" id="5.6.1.1" evidence="8"/>
<comment type="caution">
    <text evidence="11">The sequence shown here is derived from an EMBL/GenBank/DDBJ whole genome shotgun (WGS) entry which is preliminary data.</text>
</comment>
<dbReference type="InterPro" id="IPR050304">
    <property type="entry name" value="MT-severing_AAA_ATPase"/>
</dbReference>
<evidence type="ECO:0000313" key="11">
    <source>
        <dbReference type="EMBL" id="CAF0710391.1"/>
    </source>
</evidence>
<dbReference type="OrthoDB" id="191529at2759"/>
<dbReference type="InterPro" id="IPR027417">
    <property type="entry name" value="P-loop_NTPase"/>
</dbReference>
<evidence type="ECO:0000256" key="3">
    <source>
        <dbReference type="ARBA" id="ARBA00022701"/>
    </source>
</evidence>
<evidence type="ECO:0000256" key="5">
    <source>
        <dbReference type="ARBA" id="ARBA00022840"/>
    </source>
</evidence>
<evidence type="ECO:0000256" key="8">
    <source>
        <dbReference type="HAMAP-Rule" id="MF_03025"/>
    </source>
</evidence>
<keyword evidence="2 8" id="KW-0963">Cytoplasm</keyword>
<feature type="region of interest" description="Disordered" evidence="9">
    <location>
        <begin position="111"/>
        <end position="199"/>
    </location>
</feature>
<dbReference type="GO" id="GO:0000922">
    <property type="term" value="C:spindle pole"/>
    <property type="evidence" value="ECO:0007669"/>
    <property type="project" value="UniProtKB-SubCell"/>
</dbReference>
<dbReference type="GO" id="GO:0005874">
    <property type="term" value="C:microtubule"/>
    <property type="evidence" value="ECO:0007669"/>
    <property type="project" value="UniProtKB-KW"/>
</dbReference>
<name>A0A813M508_9BILA</name>
<dbReference type="GO" id="GO:0051013">
    <property type="term" value="P:microtubule severing"/>
    <property type="evidence" value="ECO:0007669"/>
    <property type="project" value="UniProtKB-UniRule"/>
</dbReference>
<dbReference type="SUPFAM" id="SSF52540">
    <property type="entry name" value="P-loop containing nucleoside triphosphate hydrolases"/>
    <property type="match status" value="1"/>
</dbReference>
<comment type="catalytic activity">
    <reaction evidence="8">
        <text>n ATP + n H2O + a microtubule = n ADP + n phosphate + (n+1) alpha/beta tubulin heterodimers.</text>
        <dbReference type="EC" id="5.6.1.1"/>
    </reaction>
</comment>
<sequence length="585" mass="66160">MSDTLTYKSLKTANQAREAEEQKTETRKKSLIILILHWLTEEGYAETARSFERETNLDLRRYDVCDNIDLETVLQEYESYYYVRFSRYPKIIKKVTNTNISTKIARTNTNYKKAPSSVPTLPTVNNGSANSSFMRPGSVESNHKLTTSSNNNSYANALNKTSDFNKNNANSNSNFSLDSSISSKKSNKNGTIDKPPDQFEEFGLSVTKIETKTDDKQFVQPQQTSNQQKPQGKKKFGQIIDFRTMINEATKLNAEEGSNEPSDRLMKPLAGYIGYNSEWRELAQVISRDIYMHNPNVKWDDIIGLESAKRTIKEAVVYPIKYPMLFTGILSPWKGLLLYGPPGTGKTLLAKAVATECETTFFNISASSIVSKWRGDSEKLVRVLFEMARFYAPSTIFVDELESIMSIRGSSGGGGEHEGSRRMKTELLVQMDGLAKSDDLVFLLAASNIPWELDHAMLRRLEKRILVDLPTYEARIKMFETHLPPTVIKENGLSLNANLDYNRLAEITDGYSGSDIKLVCKEAAMKSVRKVFAALENLSEGEELTQLKLDTIKTEDVEAVLMSTKPSARQFKNKYDSWRKEYESV</sequence>
<evidence type="ECO:0000259" key="10">
    <source>
        <dbReference type="SMART" id="SM00382"/>
    </source>
</evidence>
<evidence type="ECO:0000256" key="6">
    <source>
        <dbReference type="ARBA" id="ARBA00023212"/>
    </source>
</evidence>
<dbReference type="SMART" id="SM00667">
    <property type="entry name" value="LisH"/>
    <property type="match status" value="1"/>
</dbReference>
<dbReference type="InterPro" id="IPR003593">
    <property type="entry name" value="AAA+_ATPase"/>
</dbReference>
<keyword evidence="3 8" id="KW-0493">Microtubule</keyword>
<comment type="subcellular location">
    <subcellularLocation>
        <location evidence="1 8">Cytoplasm</location>
        <location evidence="1 8">Cytoskeleton</location>
        <location evidence="1 8">Spindle pole</location>
    </subcellularLocation>
    <subcellularLocation>
        <location evidence="8">Cytoplasm</location>
        <location evidence="8">Cytoskeleton</location>
    </subcellularLocation>
    <subcellularLocation>
        <location evidence="8">Cytoplasm</location>
    </subcellularLocation>
    <subcellularLocation>
        <location evidence="8">Cytoplasm</location>
        <location evidence="8">Cytoskeleton</location>
        <location evidence="8">Spindle</location>
    </subcellularLocation>
    <text evidence="8">Localizes within the cytoplasm, partially overlapping with microtubules in interphase and to the mitotic spindle and spindle poles during mitosis.</text>
</comment>
<evidence type="ECO:0000256" key="2">
    <source>
        <dbReference type="ARBA" id="ARBA00022490"/>
    </source>
</evidence>
<keyword evidence="12" id="KW-1185">Reference proteome</keyword>
<dbReference type="InterPro" id="IPR003959">
    <property type="entry name" value="ATPase_AAA_core"/>
</dbReference>
<dbReference type="FunFam" id="3.40.50.300:FF:000434">
    <property type="entry name" value="Katanin p60 ATPase-containing subunit A-like 2"/>
    <property type="match status" value="1"/>
</dbReference>
<comment type="similarity">
    <text evidence="8">Belongs to the AAA ATPase family. Katanin p60 subunit A1 subfamily. A-like 2 sub-subfamily.</text>
</comment>
<keyword evidence="4 8" id="KW-0547">Nucleotide-binding</keyword>
<feature type="compositionally biased region" description="Polar residues" evidence="9">
    <location>
        <begin position="111"/>
        <end position="133"/>
    </location>
</feature>
<dbReference type="SMART" id="SM00382">
    <property type="entry name" value="AAA"/>
    <property type="match status" value="1"/>
</dbReference>
<keyword evidence="7 8" id="KW-0413">Isomerase</keyword>
<dbReference type="CDD" id="cd19509">
    <property type="entry name" value="RecA-like_VPS4-like"/>
    <property type="match status" value="1"/>
</dbReference>
<dbReference type="GO" id="GO:0008568">
    <property type="term" value="F:microtubule severing ATPase activity"/>
    <property type="evidence" value="ECO:0007669"/>
    <property type="project" value="UniProtKB-EC"/>
</dbReference>
<feature type="region of interest" description="Disordered" evidence="9">
    <location>
        <begin position="212"/>
        <end position="234"/>
    </location>
</feature>
<dbReference type="GO" id="GO:0016887">
    <property type="term" value="F:ATP hydrolysis activity"/>
    <property type="evidence" value="ECO:0007669"/>
    <property type="project" value="InterPro"/>
</dbReference>
<dbReference type="EMBL" id="CAJNOC010000056">
    <property type="protein sequence ID" value="CAF0710391.1"/>
    <property type="molecule type" value="Genomic_DNA"/>
</dbReference>
<evidence type="ECO:0000313" key="12">
    <source>
        <dbReference type="Proteomes" id="UP000663879"/>
    </source>
</evidence>
<dbReference type="GO" id="GO:0005524">
    <property type="term" value="F:ATP binding"/>
    <property type="evidence" value="ECO:0007669"/>
    <property type="project" value="UniProtKB-KW"/>
</dbReference>
<gene>
    <name evidence="8" type="primary">KATNAL2</name>
    <name evidence="11" type="ORF">OXX778_LOCUS969</name>
</gene>
<dbReference type="Gene3D" id="3.40.50.300">
    <property type="entry name" value="P-loop containing nucleotide triphosphate hydrolases"/>
    <property type="match status" value="1"/>
</dbReference>
<dbReference type="PROSITE" id="PS50896">
    <property type="entry name" value="LISH"/>
    <property type="match status" value="1"/>
</dbReference>
<accession>A0A813M508</accession>
<dbReference type="GO" id="GO:0005737">
    <property type="term" value="C:cytoplasm"/>
    <property type="evidence" value="ECO:0007669"/>
    <property type="project" value="UniProtKB-SubCell"/>
</dbReference>
<dbReference type="PANTHER" id="PTHR23074">
    <property type="entry name" value="AAA DOMAIN-CONTAINING"/>
    <property type="match status" value="1"/>
</dbReference>
<feature type="compositionally biased region" description="Low complexity" evidence="9">
    <location>
        <begin position="145"/>
        <end position="184"/>
    </location>
</feature>
<dbReference type="FunFam" id="1.10.8.60:FF:000048">
    <property type="entry name" value="Katanin p60 ATPase-containing subunit A-like 2"/>
    <property type="match status" value="1"/>
</dbReference>
<feature type="compositionally biased region" description="Low complexity" evidence="9">
    <location>
        <begin position="220"/>
        <end position="230"/>
    </location>
</feature>
<dbReference type="InterPro" id="IPR027497">
    <property type="entry name" value="Katanin_p60_AL2"/>
</dbReference>
<dbReference type="Pfam" id="PF17862">
    <property type="entry name" value="AAA_lid_3"/>
    <property type="match status" value="1"/>
</dbReference>